<evidence type="ECO:0000313" key="2">
    <source>
        <dbReference type="Proteomes" id="UP000006237"/>
    </source>
</evidence>
<sequence>MPWRRGTDVFLQVREGIVGADKACLDGELAEVQIPADADAARDQPVRVFWVEGGEAGHD</sequence>
<dbReference type="Proteomes" id="UP000006237">
    <property type="component" value="Unassembled WGS sequence"/>
</dbReference>
<reference evidence="1 2" key="1">
    <citation type="submission" date="2009-01" db="EMBL/GenBank/DDBJ databases">
        <authorList>
            <person name="Qin X."/>
            <person name="Bachman B."/>
            <person name="Battles P."/>
            <person name="Bell A."/>
            <person name="Bess C."/>
            <person name="Bickham C."/>
            <person name="Chaboub L."/>
            <person name="Chen D."/>
            <person name="Coyle M."/>
            <person name="Deiros D.R."/>
            <person name="Dinh H."/>
            <person name="Forbes L."/>
            <person name="Fowler G."/>
            <person name="Francisco L."/>
            <person name="Fu Q."/>
            <person name="Gubbala S."/>
            <person name="Hale W."/>
            <person name="Han Y."/>
            <person name="Hemphill L."/>
            <person name="Highlander S.K."/>
            <person name="Hirani K."/>
            <person name="Hogues M."/>
            <person name="Jackson L."/>
            <person name="Jakkamsetti A."/>
            <person name="Javaid M."/>
            <person name="Jiang H."/>
            <person name="Korchina V."/>
            <person name="Kovar C."/>
            <person name="Lara F."/>
            <person name="Lee S."/>
            <person name="Mata R."/>
            <person name="Mathew T."/>
            <person name="Moen C."/>
            <person name="Morales K."/>
            <person name="Munidasa M."/>
            <person name="Nazareth L."/>
            <person name="Ngo R."/>
            <person name="Nguyen L."/>
            <person name="Okwuonu G."/>
            <person name="Ongeri F."/>
            <person name="Patil S."/>
            <person name="Petrosino J."/>
            <person name="Pham C."/>
            <person name="Pham P."/>
            <person name="Pu L.-L."/>
            <person name="Puazo M."/>
            <person name="Raj R."/>
            <person name="Reid J."/>
            <person name="Rouhana J."/>
            <person name="Saada N."/>
            <person name="Shang Y."/>
            <person name="Simmons D."/>
            <person name="Thornton R."/>
            <person name="Warren J."/>
            <person name="Weissenberger G."/>
            <person name="Zhang J."/>
            <person name="Zhang L."/>
            <person name="Zhou C."/>
            <person name="Zhu D."/>
            <person name="Muzny D."/>
            <person name="Worley K."/>
            <person name="Gibbs R."/>
        </authorList>
    </citation>
    <scope>NUCLEOTIDE SEQUENCE [LARGE SCALE GENOMIC DNA]</scope>
    <source>
        <strain evidence="1 2">ATCC 51866</strain>
    </source>
</reference>
<evidence type="ECO:0000313" key="1">
    <source>
        <dbReference type="EMBL" id="EEI64511.1"/>
    </source>
</evidence>
<organism evidence="1 2">
    <name type="scientific">Corynebacterium glucuronolyticum ATCC 51866</name>
    <dbReference type="NCBI Taxonomy" id="548478"/>
    <lineage>
        <taxon>Bacteria</taxon>
        <taxon>Bacillati</taxon>
        <taxon>Actinomycetota</taxon>
        <taxon>Actinomycetes</taxon>
        <taxon>Mycobacteriales</taxon>
        <taxon>Corynebacteriaceae</taxon>
        <taxon>Corynebacterium</taxon>
    </lineage>
</organism>
<proteinExistence type="predicted"/>
<gene>
    <name evidence="1" type="ORF">HMPREF0293_0003</name>
</gene>
<comment type="caution">
    <text evidence="1">The sequence shown here is derived from an EMBL/GenBank/DDBJ whole genome shotgun (WGS) entry which is preliminary data.</text>
</comment>
<protein>
    <submittedName>
        <fullName evidence="1">Uncharacterized protein</fullName>
    </submittedName>
</protein>
<dbReference type="EMBL" id="ACHF01000002">
    <property type="protein sequence ID" value="EEI64511.1"/>
    <property type="molecule type" value="Genomic_DNA"/>
</dbReference>
<accession>A0ABP2DWU6</accession>
<name>A0ABP2DWU6_9CORY</name>
<keyword evidence="2" id="KW-1185">Reference proteome</keyword>